<keyword evidence="1" id="KW-0285">Flavoprotein</keyword>
<dbReference type="Pfam" id="PF01494">
    <property type="entry name" value="FAD_binding_3"/>
    <property type="match status" value="2"/>
</dbReference>
<sequence>MSVTEEWETTDILICGCGPTGAMLSGYLGKLGVRNIVLEKEAAITTDPRGIALDDDAIRLMQGLGLLAKGSIHKRNSPRSTHETFSLHGHIFEDADWVYATYSDASGTERKLRAKFLAAADGKTGFTRKMYLEPKGIQLNWAEQTKYEETWVALNWKLHLPTKETHPSFPLWELGYTPEEVYNLFFPADFRFLCNPERPAVCGRFGRPEDRLWRFEFVVASEEDDMEMATRKKVREVVYPYLTYPGSRYGLKEDIEFPEDCIEVLRSRPFRFSARSCNKWALGRVILCGDAAHVFPPFGGQGIASGFRDANALAWRLAIACSSLRIDYESLFKGWYLERKQQLDASLASTIRNGDMVNGTGLKHTFIRNWALWLIQLIPSWKHFLERGPRSSGAIQYSYLPEMPFMPELSGGSCFPQTYCMALHKDAAVQFTDDVIFEGKTSLFQIVVLLNNVEELASAVHDLKALNEGNELLSLRDATFFVPRTSCKPDTDYGSRQSVCRTATGDEFASSILCDSRPIPRGYDEMLMWKSVNGKRYVVLRPDRFVFAACNTEAELGKAATRLAQLFDI</sequence>
<evidence type="ECO:0000313" key="6">
    <source>
        <dbReference type="Proteomes" id="UP001147746"/>
    </source>
</evidence>
<dbReference type="EMBL" id="JAPZBO010000009">
    <property type="protein sequence ID" value="KAJ5303645.1"/>
    <property type="molecule type" value="Genomic_DNA"/>
</dbReference>
<evidence type="ECO:0000256" key="2">
    <source>
        <dbReference type="ARBA" id="ARBA00022827"/>
    </source>
</evidence>
<keyword evidence="5" id="KW-0503">Monooxygenase</keyword>
<reference evidence="5" key="1">
    <citation type="submission" date="2022-12" db="EMBL/GenBank/DDBJ databases">
        <authorList>
            <person name="Petersen C."/>
        </authorList>
    </citation>
    <scope>NUCLEOTIDE SEQUENCE</scope>
    <source>
        <strain evidence="5">IBT 21472</strain>
    </source>
</reference>
<dbReference type="Gene3D" id="3.50.50.60">
    <property type="entry name" value="FAD/NAD(P)-binding domain"/>
    <property type="match status" value="2"/>
</dbReference>
<dbReference type="GO" id="GO:0071949">
    <property type="term" value="F:FAD binding"/>
    <property type="evidence" value="ECO:0007669"/>
    <property type="project" value="InterPro"/>
</dbReference>
<evidence type="ECO:0000256" key="3">
    <source>
        <dbReference type="ARBA" id="ARBA00023002"/>
    </source>
</evidence>
<dbReference type="AlphaFoldDB" id="A0A9W9U2W2"/>
<accession>A0A9W9U2W2</accession>
<dbReference type="InterPro" id="IPR002938">
    <property type="entry name" value="FAD-bd"/>
</dbReference>
<feature type="domain" description="FAD-binding" evidence="4">
    <location>
        <begin position="93"/>
        <end position="320"/>
    </location>
</feature>
<dbReference type="PRINTS" id="PR00420">
    <property type="entry name" value="RNGMNOXGNASE"/>
</dbReference>
<dbReference type="PANTHER" id="PTHR43476:SF3">
    <property type="entry name" value="FAD-BINDING MONOOXYGENASE"/>
    <property type="match status" value="1"/>
</dbReference>
<dbReference type="InterPro" id="IPR050631">
    <property type="entry name" value="PheA/TfdB_FAD_monoxygenase"/>
</dbReference>
<dbReference type="Gene3D" id="3.30.9.10">
    <property type="entry name" value="D-Amino Acid Oxidase, subunit A, domain 2"/>
    <property type="match status" value="1"/>
</dbReference>
<proteinExistence type="predicted"/>
<comment type="caution">
    <text evidence="5">The sequence shown here is derived from an EMBL/GenBank/DDBJ whole genome shotgun (WGS) entry which is preliminary data.</text>
</comment>
<dbReference type="Proteomes" id="UP001147746">
    <property type="component" value="Unassembled WGS sequence"/>
</dbReference>
<feature type="domain" description="FAD-binding" evidence="4">
    <location>
        <begin position="10"/>
        <end position="80"/>
    </location>
</feature>
<dbReference type="SUPFAM" id="SSF51905">
    <property type="entry name" value="FAD/NAD(P)-binding domain"/>
    <property type="match status" value="1"/>
</dbReference>
<dbReference type="GO" id="GO:0019622">
    <property type="term" value="P:3-(3-hydroxy)phenylpropionate catabolic process"/>
    <property type="evidence" value="ECO:0007669"/>
    <property type="project" value="TreeGrafter"/>
</dbReference>
<evidence type="ECO:0000313" key="5">
    <source>
        <dbReference type="EMBL" id="KAJ5303645.1"/>
    </source>
</evidence>
<protein>
    <submittedName>
        <fullName evidence="5">Monooxygenase</fullName>
    </submittedName>
</protein>
<dbReference type="InterPro" id="IPR036188">
    <property type="entry name" value="FAD/NAD-bd_sf"/>
</dbReference>
<dbReference type="OrthoDB" id="10016252at2759"/>
<organism evidence="5 6">
    <name type="scientific">Penicillium atrosanguineum</name>
    <dbReference type="NCBI Taxonomy" id="1132637"/>
    <lineage>
        <taxon>Eukaryota</taxon>
        <taxon>Fungi</taxon>
        <taxon>Dikarya</taxon>
        <taxon>Ascomycota</taxon>
        <taxon>Pezizomycotina</taxon>
        <taxon>Eurotiomycetes</taxon>
        <taxon>Eurotiomycetidae</taxon>
        <taxon>Eurotiales</taxon>
        <taxon>Aspergillaceae</taxon>
        <taxon>Penicillium</taxon>
    </lineage>
</organism>
<dbReference type="PANTHER" id="PTHR43476">
    <property type="entry name" value="3-(3-HYDROXY-PHENYL)PROPIONATE/3-HYDROXYCINNAMIC ACID HYDROXYLASE"/>
    <property type="match status" value="1"/>
</dbReference>
<keyword evidence="6" id="KW-1185">Reference proteome</keyword>
<keyword evidence="3" id="KW-0560">Oxidoreductase</keyword>
<keyword evidence="2" id="KW-0274">FAD</keyword>
<reference evidence="5" key="2">
    <citation type="journal article" date="2023" name="IMA Fungus">
        <title>Comparative genomic study of the Penicillium genus elucidates a diverse pangenome and 15 lateral gene transfer events.</title>
        <authorList>
            <person name="Petersen C."/>
            <person name="Sorensen T."/>
            <person name="Nielsen M.R."/>
            <person name="Sondergaard T.E."/>
            <person name="Sorensen J.L."/>
            <person name="Fitzpatrick D.A."/>
            <person name="Frisvad J.C."/>
            <person name="Nielsen K.L."/>
        </authorList>
    </citation>
    <scope>NUCLEOTIDE SEQUENCE</scope>
    <source>
        <strain evidence="5">IBT 21472</strain>
    </source>
</reference>
<dbReference type="GO" id="GO:0008688">
    <property type="term" value="F:3-(3-hydroxyphenyl)propionate hydroxylase activity"/>
    <property type="evidence" value="ECO:0007669"/>
    <property type="project" value="TreeGrafter"/>
</dbReference>
<gene>
    <name evidence="5" type="ORF">N7476_010444</name>
</gene>
<evidence type="ECO:0000259" key="4">
    <source>
        <dbReference type="Pfam" id="PF01494"/>
    </source>
</evidence>
<evidence type="ECO:0000256" key="1">
    <source>
        <dbReference type="ARBA" id="ARBA00022630"/>
    </source>
</evidence>
<name>A0A9W9U2W2_9EURO</name>